<evidence type="ECO:0000256" key="6">
    <source>
        <dbReference type="ARBA" id="ARBA00022692"/>
    </source>
</evidence>
<keyword evidence="4" id="KW-0328">Glycosyltransferase</keyword>
<evidence type="ECO:0000256" key="1">
    <source>
        <dbReference type="ARBA" id="ARBA00004323"/>
    </source>
</evidence>
<evidence type="ECO:0008006" key="13">
    <source>
        <dbReference type="Google" id="ProtNLM"/>
    </source>
</evidence>
<evidence type="ECO:0000256" key="2">
    <source>
        <dbReference type="ARBA" id="ARBA00004922"/>
    </source>
</evidence>
<keyword evidence="8" id="KW-1133">Transmembrane helix</keyword>
<gene>
    <name evidence="11" type="ORF">WJX84_007519</name>
</gene>
<reference evidence="11 12" key="1">
    <citation type="journal article" date="2024" name="Nat. Commun.">
        <title>Phylogenomics reveals the evolutionary origins of lichenization in chlorophyte algae.</title>
        <authorList>
            <person name="Puginier C."/>
            <person name="Libourel C."/>
            <person name="Otte J."/>
            <person name="Skaloud P."/>
            <person name="Haon M."/>
            <person name="Grisel S."/>
            <person name="Petersen M."/>
            <person name="Berrin J.G."/>
            <person name="Delaux P.M."/>
            <person name="Dal Grande F."/>
            <person name="Keller J."/>
        </authorList>
    </citation>
    <scope>NUCLEOTIDE SEQUENCE [LARGE SCALE GENOMIC DNA]</scope>
    <source>
        <strain evidence="11 12">SAG 2523</strain>
    </source>
</reference>
<keyword evidence="9" id="KW-0333">Golgi apparatus</keyword>
<dbReference type="Pfam" id="PF01762">
    <property type="entry name" value="Galactosyl_T"/>
    <property type="match status" value="1"/>
</dbReference>
<accession>A0AAW1S001</accession>
<dbReference type="Proteomes" id="UP001485043">
    <property type="component" value="Unassembled WGS sequence"/>
</dbReference>
<comment type="subcellular location">
    <subcellularLocation>
        <location evidence="1">Golgi apparatus membrane</location>
        <topology evidence="1">Single-pass type II membrane protein</topology>
    </subcellularLocation>
</comment>
<evidence type="ECO:0000256" key="10">
    <source>
        <dbReference type="ARBA" id="ARBA00023136"/>
    </source>
</evidence>
<name>A0AAW1S001_9CHLO</name>
<comment type="caution">
    <text evidence="11">The sequence shown here is derived from an EMBL/GenBank/DDBJ whole genome shotgun (WGS) entry which is preliminary data.</text>
</comment>
<evidence type="ECO:0000313" key="11">
    <source>
        <dbReference type="EMBL" id="KAK9839335.1"/>
    </source>
</evidence>
<sequence>MAAGVPAPEQRLLLLTGSSHGKELRQLCQHKDCRHERLYVGQMNKAGAIKALHMPDGKPSQYFNAPYYNRTGLEYYPHYMVGGGYLVTQDIVAGLVAINSFVGLKVFHLEDANFGFWLSPLDVHYVWHPQFSVLGQPSTEQELLSDGSSKLRLRHDLMASNDLCSQTPWLLLHKANAEEIAFMWDLLQAC</sequence>
<dbReference type="AlphaFoldDB" id="A0AAW1S001"/>
<dbReference type="InterPro" id="IPR002659">
    <property type="entry name" value="Glyco_trans_31"/>
</dbReference>
<evidence type="ECO:0000256" key="8">
    <source>
        <dbReference type="ARBA" id="ARBA00022989"/>
    </source>
</evidence>
<evidence type="ECO:0000256" key="4">
    <source>
        <dbReference type="ARBA" id="ARBA00022676"/>
    </source>
</evidence>
<comment type="similarity">
    <text evidence="3">Belongs to the glycosyltransferase 31 family.</text>
</comment>
<dbReference type="EMBL" id="JALJOV010001877">
    <property type="protein sequence ID" value="KAK9839335.1"/>
    <property type="molecule type" value="Genomic_DNA"/>
</dbReference>
<keyword evidence="7" id="KW-0735">Signal-anchor</keyword>
<evidence type="ECO:0000256" key="3">
    <source>
        <dbReference type="ARBA" id="ARBA00008661"/>
    </source>
</evidence>
<proteinExistence type="inferred from homology"/>
<keyword evidence="6" id="KW-0812">Transmembrane</keyword>
<keyword evidence="5" id="KW-0808">Transferase</keyword>
<organism evidence="11 12">
    <name type="scientific">Apatococcus fuscideae</name>
    <dbReference type="NCBI Taxonomy" id="2026836"/>
    <lineage>
        <taxon>Eukaryota</taxon>
        <taxon>Viridiplantae</taxon>
        <taxon>Chlorophyta</taxon>
        <taxon>core chlorophytes</taxon>
        <taxon>Trebouxiophyceae</taxon>
        <taxon>Chlorellales</taxon>
        <taxon>Chlorellaceae</taxon>
        <taxon>Apatococcus</taxon>
    </lineage>
</organism>
<keyword evidence="10" id="KW-0472">Membrane</keyword>
<dbReference type="GO" id="GO:0000139">
    <property type="term" value="C:Golgi membrane"/>
    <property type="evidence" value="ECO:0007669"/>
    <property type="project" value="UniProtKB-SubCell"/>
</dbReference>
<evidence type="ECO:0000256" key="5">
    <source>
        <dbReference type="ARBA" id="ARBA00022679"/>
    </source>
</evidence>
<protein>
    <recommendedName>
        <fullName evidence="13">Hexosyltransferase</fullName>
    </recommendedName>
</protein>
<evidence type="ECO:0000256" key="9">
    <source>
        <dbReference type="ARBA" id="ARBA00023034"/>
    </source>
</evidence>
<comment type="pathway">
    <text evidence="2">Protein modification; protein glycosylation.</text>
</comment>
<dbReference type="GO" id="GO:0016758">
    <property type="term" value="F:hexosyltransferase activity"/>
    <property type="evidence" value="ECO:0007669"/>
    <property type="project" value="InterPro"/>
</dbReference>
<evidence type="ECO:0000313" key="12">
    <source>
        <dbReference type="Proteomes" id="UP001485043"/>
    </source>
</evidence>
<keyword evidence="12" id="KW-1185">Reference proteome</keyword>
<evidence type="ECO:0000256" key="7">
    <source>
        <dbReference type="ARBA" id="ARBA00022968"/>
    </source>
</evidence>